<dbReference type="PANTHER" id="PTHR36504">
    <property type="entry name" value="LIPOPOLYSACCHARIDE EXPORT SYSTEM PROTEIN LPTA"/>
    <property type="match status" value="1"/>
</dbReference>
<feature type="compositionally biased region" description="Basic and acidic residues" evidence="2">
    <location>
        <begin position="297"/>
        <end position="312"/>
    </location>
</feature>
<evidence type="ECO:0000259" key="3">
    <source>
        <dbReference type="Pfam" id="PF03968"/>
    </source>
</evidence>
<reference evidence="5" key="1">
    <citation type="submission" date="2016-07" db="EMBL/GenBank/DDBJ databases">
        <authorList>
            <person name="Florea S."/>
            <person name="Webb J.S."/>
            <person name="Jaromczyk J."/>
            <person name="Schardl C.L."/>
        </authorList>
    </citation>
    <scope>NUCLEOTIDE SEQUENCE [LARGE SCALE GENOMIC DNA]</scope>
    <source>
        <strain evidence="5">MV-1</strain>
    </source>
</reference>
<dbReference type="GO" id="GO:0017089">
    <property type="term" value="F:glycolipid transfer activity"/>
    <property type="evidence" value="ECO:0007669"/>
    <property type="project" value="TreeGrafter"/>
</dbReference>
<dbReference type="Gene3D" id="2.60.450.10">
    <property type="entry name" value="Lipopolysaccharide (LPS) transport protein A like domain"/>
    <property type="match status" value="2"/>
</dbReference>
<evidence type="ECO:0000256" key="2">
    <source>
        <dbReference type="SAM" id="MobiDB-lite"/>
    </source>
</evidence>
<name>A0A1E5Q3G3_9PROT</name>
<dbReference type="GO" id="GO:0015920">
    <property type="term" value="P:lipopolysaccharide transport"/>
    <property type="evidence" value="ECO:0007669"/>
    <property type="project" value="TreeGrafter"/>
</dbReference>
<keyword evidence="1" id="KW-0732">Signal</keyword>
<gene>
    <name evidence="4" type="ORF">BEN30_00980</name>
</gene>
<feature type="domain" description="Organic solvent tolerance-like N-terminal" evidence="3">
    <location>
        <begin position="70"/>
        <end position="147"/>
    </location>
</feature>
<evidence type="ECO:0000256" key="1">
    <source>
        <dbReference type="ARBA" id="ARBA00022729"/>
    </source>
</evidence>
<evidence type="ECO:0000313" key="5">
    <source>
        <dbReference type="Proteomes" id="UP000095347"/>
    </source>
</evidence>
<dbReference type="EMBL" id="MCGG01000078">
    <property type="protein sequence ID" value="OEJ64014.1"/>
    <property type="molecule type" value="Genomic_DNA"/>
</dbReference>
<dbReference type="InterPro" id="IPR052037">
    <property type="entry name" value="LPS_export_LptA"/>
</dbReference>
<dbReference type="Pfam" id="PF03968">
    <property type="entry name" value="LptD_N"/>
    <property type="match status" value="2"/>
</dbReference>
<dbReference type="AlphaFoldDB" id="A0A1E5Q3G3"/>
<dbReference type="GO" id="GO:0030288">
    <property type="term" value="C:outer membrane-bounded periplasmic space"/>
    <property type="evidence" value="ECO:0007669"/>
    <property type="project" value="TreeGrafter"/>
</dbReference>
<dbReference type="Proteomes" id="UP000095347">
    <property type="component" value="Unassembled WGS sequence"/>
</dbReference>
<comment type="caution">
    <text evidence="4">The sequence shown here is derived from an EMBL/GenBank/DDBJ whole genome shotgun (WGS) entry which is preliminary data.</text>
</comment>
<proteinExistence type="predicted"/>
<feature type="domain" description="Organic solvent tolerance-like N-terminal" evidence="3">
    <location>
        <begin position="164"/>
        <end position="267"/>
    </location>
</feature>
<dbReference type="STRING" id="28181.BEN30_00980"/>
<organism evidence="4 5">
    <name type="scientific">Magnetovibrio blakemorei</name>
    <dbReference type="NCBI Taxonomy" id="28181"/>
    <lineage>
        <taxon>Bacteria</taxon>
        <taxon>Pseudomonadati</taxon>
        <taxon>Pseudomonadota</taxon>
        <taxon>Alphaproteobacteria</taxon>
        <taxon>Rhodospirillales</taxon>
        <taxon>Magnetovibrionaceae</taxon>
        <taxon>Magnetovibrio</taxon>
    </lineage>
</organism>
<accession>A0A1E5Q3G3</accession>
<dbReference type="GO" id="GO:0009279">
    <property type="term" value="C:cell outer membrane"/>
    <property type="evidence" value="ECO:0007669"/>
    <property type="project" value="TreeGrafter"/>
</dbReference>
<feature type="region of interest" description="Disordered" evidence="2">
    <location>
        <begin position="285"/>
        <end position="312"/>
    </location>
</feature>
<keyword evidence="5" id="KW-1185">Reference proteome</keyword>
<sequence length="312" mass="32864">MKWSPYTMHAKNRLDDLINTTLRVSRGVVWAGVLSLLSSGVVLAQGLDLRGGGDSLPIGINAVGGIEWNQDQKVFIASGPAATATQGDMVIDADELRAYYRDADTGNTEIFRLDAVGQVRITSPGRIATGGHAVYDVDKSVVVLKDGNPVKLISGSDVIITNGQLEFWDQRNLAVARGGAQAARVDKRIRAEVLTAHFVKGDAGKSQIELIEAFDNVRIDTDSEQVFSDRAAYNVPTGLARLTGSVKIIRGGNQINGCSADIDLNTGISRLNSCDGAAVSGTTAGGAAGGVNAKPDASGRIHGVLEPKDRKK</sequence>
<dbReference type="PANTHER" id="PTHR36504:SF1">
    <property type="entry name" value="LIPOPOLYSACCHARIDE EXPORT SYSTEM PROTEIN LPTA"/>
    <property type="match status" value="1"/>
</dbReference>
<dbReference type="OrthoDB" id="8450043at2"/>
<dbReference type="InterPro" id="IPR005653">
    <property type="entry name" value="OstA-like_N"/>
</dbReference>
<protein>
    <recommendedName>
        <fullName evidence="3">Organic solvent tolerance-like N-terminal domain-containing protein</fullName>
    </recommendedName>
</protein>
<evidence type="ECO:0000313" key="4">
    <source>
        <dbReference type="EMBL" id="OEJ64014.1"/>
    </source>
</evidence>